<keyword evidence="2" id="KW-1185">Reference proteome</keyword>
<accession>A0ABR9K2I3</accession>
<protein>
    <submittedName>
        <fullName evidence="1">Uncharacterized protein</fullName>
    </submittedName>
</protein>
<reference evidence="1 2" key="1">
    <citation type="submission" date="2020-10" db="EMBL/GenBank/DDBJ databases">
        <title>Sequencing the genomes of 1000 actinobacteria strains.</title>
        <authorList>
            <person name="Klenk H.-P."/>
        </authorList>
    </citation>
    <scope>NUCLEOTIDE SEQUENCE [LARGE SCALE GENOMIC DNA]</scope>
    <source>
        <strain evidence="1 2">DSM 46744</strain>
    </source>
</reference>
<dbReference type="RefSeq" id="WP_192762972.1">
    <property type="nucleotide sequence ID" value="NZ_JADBDZ010000001.1"/>
</dbReference>
<proteinExistence type="predicted"/>
<gene>
    <name evidence="1" type="ORF">H4W34_006865</name>
</gene>
<evidence type="ECO:0000313" key="1">
    <source>
        <dbReference type="EMBL" id="MBE1537032.1"/>
    </source>
</evidence>
<organism evidence="1 2">
    <name type="scientific">Actinomadura algeriensis</name>
    <dbReference type="NCBI Taxonomy" id="1679523"/>
    <lineage>
        <taxon>Bacteria</taxon>
        <taxon>Bacillati</taxon>
        <taxon>Actinomycetota</taxon>
        <taxon>Actinomycetes</taxon>
        <taxon>Streptosporangiales</taxon>
        <taxon>Thermomonosporaceae</taxon>
        <taxon>Actinomadura</taxon>
    </lineage>
</organism>
<dbReference type="Proteomes" id="UP000627838">
    <property type="component" value="Unassembled WGS sequence"/>
</dbReference>
<sequence>MRDHLESHAFTQARQYGADAEDGVALALGVADEVRRRTTADRDPAV</sequence>
<name>A0ABR9K2I3_9ACTN</name>
<dbReference type="EMBL" id="JADBDZ010000001">
    <property type="protein sequence ID" value="MBE1537032.1"/>
    <property type="molecule type" value="Genomic_DNA"/>
</dbReference>
<comment type="caution">
    <text evidence="1">The sequence shown here is derived from an EMBL/GenBank/DDBJ whole genome shotgun (WGS) entry which is preliminary data.</text>
</comment>
<evidence type="ECO:0000313" key="2">
    <source>
        <dbReference type="Proteomes" id="UP000627838"/>
    </source>
</evidence>